<comment type="caution">
    <text evidence="2">The sequence shown here is derived from an EMBL/GenBank/DDBJ whole genome shotgun (WGS) entry which is preliminary data.</text>
</comment>
<protein>
    <submittedName>
        <fullName evidence="2">Uncharacterized protein</fullName>
    </submittedName>
</protein>
<dbReference type="AlphaFoldDB" id="A0AA88DQB1"/>
<accession>A0AA88DQB1</accession>
<gene>
    <name evidence="2" type="ORF">TIFTF001_028635</name>
</gene>
<feature type="region of interest" description="Disordered" evidence="1">
    <location>
        <begin position="1"/>
        <end position="52"/>
    </location>
</feature>
<evidence type="ECO:0000313" key="3">
    <source>
        <dbReference type="Proteomes" id="UP001187192"/>
    </source>
</evidence>
<evidence type="ECO:0000256" key="1">
    <source>
        <dbReference type="SAM" id="MobiDB-lite"/>
    </source>
</evidence>
<sequence>MAGARVEMGGALPCGRSQLNPISTIGDHQILERKRREKEAGSENESMEDDKN</sequence>
<evidence type="ECO:0000313" key="2">
    <source>
        <dbReference type="EMBL" id="GMN59546.1"/>
    </source>
</evidence>
<feature type="compositionally biased region" description="Basic and acidic residues" evidence="1">
    <location>
        <begin position="29"/>
        <end position="41"/>
    </location>
</feature>
<keyword evidence="3" id="KW-1185">Reference proteome</keyword>
<dbReference type="Proteomes" id="UP001187192">
    <property type="component" value="Unassembled WGS sequence"/>
</dbReference>
<organism evidence="2 3">
    <name type="scientific">Ficus carica</name>
    <name type="common">Common fig</name>
    <dbReference type="NCBI Taxonomy" id="3494"/>
    <lineage>
        <taxon>Eukaryota</taxon>
        <taxon>Viridiplantae</taxon>
        <taxon>Streptophyta</taxon>
        <taxon>Embryophyta</taxon>
        <taxon>Tracheophyta</taxon>
        <taxon>Spermatophyta</taxon>
        <taxon>Magnoliopsida</taxon>
        <taxon>eudicotyledons</taxon>
        <taxon>Gunneridae</taxon>
        <taxon>Pentapetalae</taxon>
        <taxon>rosids</taxon>
        <taxon>fabids</taxon>
        <taxon>Rosales</taxon>
        <taxon>Moraceae</taxon>
        <taxon>Ficeae</taxon>
        <taxon>Ficus</taxon>
    </lineage>
</organism>
<proteinExistence type="predicted"/>
<dbReference type="EMBL" id="BTGU01000088">
    <property type="protein sequence ID" value="GMN59546.1"/>
    <property type="molecule type" value="Genomic_DNA"/>
</dbReference>
<name>A0AA88DQB1_FICCA</name>
<reference evidence="2" key="1">
    <citation type="submission" date="2023-07" db="EMBL/GenBank/DDBJ databases">
        <title>draft genome sequence of fig (Ficus carica).</title>
        <authorList>
            <person name="Takahashi T."/>
            <person name="Nishimura K."/>
        </authorList>
    </citation>
    <scope>NUCLEOTIDE SEQUENCE</scope>
</reference>